<keyword evidence="3" id="KW-1185">Reference proteome</keyword>
<dbReference type="Pfam" id="PF18050">
    <property type="entry name" value="Cyclophil_like2"/>
    <property type="match status" value="1"/>
</dbReference>
<dbReference type="EMBL" id="BAABKZ010000001">
    <property type="protein sequence ID" value="GAA5088157.1"/>
    <property type="molecule type" value="Genomic_DNA"/>
</dbReference>
<accession>A0ABP9M2N4</accession>
<dbReference type="SUPFAM" id="SSF50891">
    <property type="entry name" value="Cyclophilin-like"/>
    <property type="match status" value="1"/>
</dbReference>
<name>A0ABP9M2N4_9MICO</name>
<dbReference type="Gene3D" id="2.40.100.20">
    <property type="match status" value="1"/>
</dbReference>
<gene>
    <name evidence="2" type="ORF">GCM10025760_10250</name>
</gene>
<dbReference type="InterPro" id="IPR029000">
    <property type="entry name" value="Cyclophilin-like_dom_sf"/>
</dbReference>
<feature type="domain" description="Cyclophilin-like" evidence="1">
    <location>
        <begin position="61"/>
        <end position="149"/>
    </location>
</feature>
<protein>
    <recommendedName>
        <fullName evidence="1">Cyclophilin-like domain-containing protein</fullName>
    </recommendedName>
</protein>
<evidence type="ECO:0000313" key="3">
    <source>
        <dbReference type="Proteomes" id="UP001501407"/>
    </source>
</evidence>
<dbReference type="Proteomes" id="UP001501407">
    <property type="component" value="Unassembled WGS sequence"/>
</dbReference>
<evidence type="ECO:0000259" key="1">
    <source>
        <dbReference type="Pfam" id="PF18050"/>
    </source>
</evidence>
<reference evidence="3" key="1">
    <citation type="journal article" date="2019" name="Int. J. Syst. Evol. Microbiol.">
        <title>The Global Catalogue of Microorganisms (GCM) 10K type strain sequencing project: providing services to taxonomists for standard genome sequencing and annotation.</title>
        <authorList>
            <consortium name="The Broad Institute Genomics Platform"/>
            <consortium name="The Broad Institute Genome Sequencing Center for Infectious Disease"/>
            <person name="Wu L."/>
            <person name="Ma J."/>
        </authorList>
    </citation>
    <scope>NUCLEOTIDE SEQUENCE [LARGE SCALE GENOMIC DNA]</scope>
    <source>
        <strain evidence="3">JCM 18959</strain>
    </source>
</reference>
<evidence type="ECO:0000313" key="2">
    <source>
        <dbReference type="EMBL" id="GAA5088157.1"/>
    </source>
</evidence>
<comment type="caution">
    <text evidence="2">The sequence shown here is derived from an EMBL/GenBank/DDBJ whole genome shotgun (WGS) entry which is preliminary data.</text>
</comment>
<organism evidence="2 3">
    <name type="scientific">Microbacterium yannicii</name>
    <dbReference type="NCBI Taxonomy" id="671622"/>
    <lineage>
        <taxon>Bacteria</taxon>
        <taxon>Bacillati</taxon>
        <taxon>Actinomycetota</taxon>
        <taxon>Actinomycetes</taxon>
        <taxon>Micrococcales</taxon>
        <taxon>Microbacteriaceae</taxon>
        <taxon>Microbacterium</taxon>
    </lineage>
</organism>
<dbReference type="InterPro" id="IPR041183">
    <property type="entry name" value="Cyclophilin-like"/>
</dbReference>
<proteinExistence type="predicted"/>
<sequence>MPCQGASGQGLPSRRENALAGRMPQRALLRTAPQDVFNSVVAALLCAVLVLSPGVATPPSQVHIAVDDAGTAGQFGSRLPLALTFHDRMGTAVFARLSEPLAVDQRTPAGEYRAGDVAYVASEQSIVVFLSDGSAVPAQGLVLVGHTTNGLDDLAGCVRDCPIDLLAATD</sequence>